<evidence type="ECO:0000313" key="3">
    <source>
        <dbReference type="Proteomes" id="UP001238088"/>
    </source>
</evidence>
<gene>
    <name evidence="2" type="ORF">J2S17_003583</name>
</gene>
<comment type="caution">
    <text evidence="2">The sequence shown here is derived from an EMBL/GenBank/DDBJ whole genome shotgun (WGS) entry which is preliminary data.</text>
</comment>
<protein>
    <submittedName>
        <fullName evidence="2">Uncharacterized protein</fullName>
    </submittedName>
</protein>
<evidence type="ECO:0000256" key="1">
    <source>
        <dbReference type="SAM" id="Phobius"/>
    </source>
</evidence>
<accession>A0ABU0AKX7</accession>
<feature type="transmembrane region" description="Helical" evidence="1">
    <location>
        <begin position="30"/>
        <end position="48"/>
    </location>
</feature>
<keyword evidence="1" id="KW-1133">Transmembrane helix</keyword>
<name>A0ABU0AKX7_9BACI</name>
<sequence length="55" mass="5697">MKIATGFFFILIGALFMGLTSNGLGNGGNFIMNSTGLLVFLGGTNMLIKRGAGLK</sequence>
<reference evidence="2 3" key="1">
    <citation type="submission" date="2023-07" db="EMBL/GenBank/DDBJ databases">
        <title>Genomic Encyclopedia of Type Strains, Phase IV (KMG-IV): sequencing the most valuable type-strain genomes for metagenomic binning, comparative biology and taxonomic classification.</title>
        <authorList>
            <person name="Goeker M."/>
        </authorList>
    </citation>
    <scope>NUCLEOTIDE SEQUENCE [LARGE SCALE GENOMIC DNA]</scope>
    <source>
        <strain evidence="2 3">DSM 23494</strain>
    </source>
</reference>
<dbReference type="Proteomes" id="UP001238088">
    <property type="component" value="Unassembled WGS sequence"/>
</dbReference>
<evidence type="ECO:0000313" key="2">
    <source>
        <dbReference type="EMBL" id="MDQ0271695.1"/>
    </source>
</evidence>
<dbReference type="EMBL" id="JAUSUB010000016">
    <property type="protein sequence ID" value="MDQ0271695.1"/>
    <property type="molecule type" value="Genomic_DNA"/>
</dbReference>
<proteinExistence type="predicted"/>
<keyword evidence="1" id="KW-0812">Transmembrane</keyword>
<keyword evidence="3" id="KW-1185">Reference proteome</keyword>
<keyword evidence="1" id="KW-0472">Membrane</keyword>
<dbReference type="RefSeq" id="WP_307477023.1">
    <property type="nucleotide sequence ID" value="NZ_JAUSUB010000016.1"/>
</dbReference>
<organism evidence="2 3">
    <name type="scientific">Cytobacillus purgationiresistens</name>
    <dbReference type="NCBI Taxonomy" id="863449"/>
    <lineage>
        <taxon>Bacteria</taxon>
        <taxon>Bacillati</taxon>
        <taxon>Bacillota</taxon>
        <taxon>Bacilli</taxon>
        <taxon>Bacillales</taxon>
        <taxon>Bacillaceae</taxon>
        <taxon>Cytobacillus</taxon>
    </lineage>
</organism>